<evidence type="ECO:0000259" key="7">
    <source>
        <dbReference type="PROSITE" id="PS51294"/>
    </source>
</evidence>
<gene>
    <name evidence="8" type="ORF">HID58_015081</name>
</gene>
<feature type="domain" description="Myb-like" evidence="6">
    <location>
        <begin position="424"/>
        <end position="474"/>
    </location>
</feature>
<evidence type="ECO:0000256" key="2">
    <source>
        <dbReference type="ARBA" id="ARBA00023015"/>
    </source>
</evidence>
<evidence type="ECO:0000256" key="3">
    <source>
        <dbReference type="ARBA" id="ARBA00023125"/>
    </source>
</evidence>
<comment type="caution">
    <text evidence="8">The sequence shown here is derived from an EMBL/GenBank/DDBJ whole genome shotgun (WGS) entry which is preliminary data.</text>
</comment>
<dbReference type="Gene3D" id="1.10.10.60">
    <property type="entry name" value="Homeodomain-like"/>
    <property type="match status" value="4"/>
</dbReference>
<feature type="domain" description="Myb-like" evidence="6">
    <location>
        <begin position="166"/>
        <end position="216"/>
    </location>
</feature>
<feature type="domain" description="Myb-like" evidence="6">
    <location>
        <begin position="372"/>
        <end position="423"/>
    </location>
</feature>
<evidence type="ECO:0000313" key="8">
    <source>
        <dbReference type="EMBL" id="KAH0929354.1"/>
    </source>
</evidence>
<reference evidence="8 9" key="1">
    <citation type="submission" date="2021-05" db="EMBL/GenBank/DDBJ databases">
        <title>Genome Assembly of Synthetic Allotetraploid Brassica napus Reveals Homoeologous Exchanges between Subgenomes.</title>
        <authorList>
            <person name="Davis J.T."/>
        </authorList>
    </citation>
    <scope>NUCLEOTIDE SEQUENCE [LARGE SCALE GENOMIC DNA]</scope>
    <source>
        <strain evidence="9">cv. Da-Ae</strain>
        <tissue evidence="8">Seedling</tissue>
    </source>
</reference>
<evidence type="ECO:0000313" key="9">
    <source>
        <dbReference type="Proteomes" id="UP000824890"/>
    </source>
</evidence>
<dbReference type="EMBL" id="JAGKQM010000004">
    <property type="protein sequence ID" value="KAH0929354.1"/>
    <property type="molecule type" value="Genomic_DNA"/>
</dbReference>
<keyword evidence="2" id="KW-0805">Transcription regulation</keyword>
<feature type="domain" description="HTH myb-type" evidence="7">
    <location>
        <begin position="374"/>
        <end position="427"/>
    </location>
</feature>
<feature type="domain" description="HTH myb-type" evidence="7">
    <location>
        <begin position="428"/>
        <end position="478"/>
    </location>
</feature>
<keyword evidence="5" id="KW-0539">Nucleus</keyword>
<dbReference type="InterPro" id="IPR050560">
    <property type="entry name" value="MYB_TF"/>
</dbReference>
<protein>
    <submittedName>
        <fullName evidence="8">Uncharacterized protein</fullName>
    </submittedName>
</protein>
<dbReference type="PROSITE" id="PS51294">
    <property type="entry name" value="HTH_MYB"/>
    <property type="match status" value="4"/>
</dbReference>
<evidence type="ECO:0000259" key="6">
    <source>
        <dbReference type="PROSITE" id="PS50090"/>
    </source>
</evidence>
<evidence type="ECO:0000256" key="1">
    <source>
        <dbReference type="ARBA" id="ARBA00004123"/>
    </source>
</evidence>
<organism evidence="8 9">
    <name type="scientific">Brassica napus</name>
    <name type="common">Rape</name>
    <dbReference type="NCBI Taxonomy" id="3708"/>
    <lineage>
        <taxon>Eukaryota</taxon>
        <taxon>Viridiplantae</taxon>
        <taxon>Streptophyta</taxon>
        <taxon>Embryophyta</taxon>
        <taxon>Tracheophyta</taxon>
        <taxon>Spermatophyta</taxon>
        <taxon>Magnoliopsida</taxon>
        <taxon>eudicotyledons</taxon>
        <taxon>Gunneridae</taxon>
        <taxon>Pentapetalae</taxon>
        <taxon>rosids</taxon>
        <taxon>malvids</taxon>
        <taxon>Brassicales</taxon>
        <taxon>Brassicaceae</taxon>
        <taxon>Brassiceae</taxon>
        <taxon>Brassica</taxon>
    </lineage>
</organism>
<keyword evidence="9" id="KW-1185">Reference proteome</keyword>
<dbReference type="InterPro" id="IPR017930">
    <property type="entry name" value="Myb_dom"/>
</dbReference>
<dbReference type="Proteomes" id="UP000824890">
    <property type="component" value="Unassembled WGS sequence"/>
</dbReference>
<dbReference type="Pfam" id="PF13921">
    <property type="entry name" value="Myb_DNA-bind_6"/>
    <property type="match status" value="1"/>
</dbReference>
<dbReference type="InterPro" id="IPR001005">
    <property type="entry name" value="SANT/Myb"/>
</dbReference>
<comment type="subcellular location">
    <subcellularLocation>
        <location evidence="1">Nucleus</location>
    </subcellularLocation>
</comment>
<proteinExistence type="predicted"/>
<evidence type="ECO:0000256" key="4">
    <source>
        <dbReference type="ARBA" id="ARBA00023163"/>
    </source>
</evidence>
<dbReference type="InterPro" id="IPR009057">
    <property type="entry name" value="Homeodomain-like_sf"/>
</dbReference>
<keyword evidence="3" id="KW-0238">DNA-binding</keyword>
<dbReference type="SMART" id="SM00717">
    <property type="entry name" value="SANT"/>
    <property type="match status" value="4"/>
</dbReference>
<dbReference type="PANTHER" id="PTHR45614">
    <property type="entry name" value="MYB PROTEIN-RELATED"/>
    <property type="match status" value="1"/>
</dbReference>
<feature type="domain" description="HTH myb-type" evidence="7">
    <location>
        <begin position="166"/>
        <end position="220"/>
    </location>
</feature>
<feature type="domain" description="HTH myb-type" evidence="7">
    <location>
        <begin position="114"/>
        <end position="165"/>
    </location>
</feature>
<dbReference type="CDD" id="cd00167">
    <property type="entry name" value="SANT"/>
    <property type="match status" value="4"/>
</dbReference>
<dbReference type="PROSITE" id="PS50090">
    <property type="entry name" value="MYB_LIKE"/>
    <property type="match status" value="4"/>
</dbReference>
<feature type="domain" description="Myb-like" evidence="6">
    <location>
        <begin position="114"/>
        <end position="165"/>
    </location>
</feature>
<evidence type="ECO:0000256" key="5">
    <source>
        <dbReference type="ARBA" id="ARBA00023242"/>
    </source>
</evidence>
<accession>A0ABQ8DIZ4</accession>
<dbReference type="SUPFAM" id="SSF46689">
    <property type="entry name" value="Homeodomain-like"/>
    <property type="match status" value="2"/>
</dbReference>
<keyword evidence="4" id="KW-0804">Transcription</keyword>
<sequence length="587" mass="67735">MDYSFNIFNKNFTRNETESSITNDNLAYLQKDHINCFNEYLGQSSVNGWSNSSIMTSNSDSNHQSLMSVMPNQNYNHSGRTFVCTQNLPTFNSLITDIPPTYPFIDIELPASTKGNFNTGAWDQSEDTNLRKLVELYGTKNWKNIANMLGTRKGKQRRERWQNHLRHDIKKSAWTEEEDRILVEAHKVFGNKWAKIALKLCGRTEKAIKNRWNGLKRRMHQKRMKQSDKNANPPQNVFLARYIRHVTNENESPNTKETDCTKDDDHENAFDGEMDLSLDVTTQTTKPLASMSTTSSYYLGQSSVNGWSNSSIMTSNYDSNHQSLMSVMPNQNYNHFGRSFACTQNLPTFNSLITEIPPRYPFIDIDLPASTEGNFNTGAWDQSEDTNLRKLVELYGTKNWKKIANMLGTRIGKQCRERWHNHLRHGIKKSAWTEEEDRILVEAHKVFGNQWAKIALKLCGRTENAIKNRWNGTKRRMHQKRMKRSDKNANPPQNVILARYIRHVTNKNESPNTKETDCTKDDKHENAFDGEMDLSLDVTTQTREPLASMSTTSCSVPEPATTFSWDDYFTYICESMDDIQMLMQGLD</sequence>
<dbReference type="Pfam" id="PF00249">
    <property type="entry name" value="Myb_DNA-binding"/>
    <property type="match status" value="2"/>
</dbReference>
<dbReference type="PANTHER" id="PTHR45614:SF156">
    <property type="entry name" value="(RAPE) HYPOTHETICAL PROTEIN"/>
    <property type="match status" value="1"/>
</dbReference>
<name>A0ABQ8DIZ4_BRANA</name>